<reference evidence="8 9" key="1">
    <citation type="journal article" date="2023" name="bioRxiv">
        <title>Genome report: Whole genome sequence and annotation of Penstemon davidsonii.</title>
        <authorList>
            <person name="Ostevik K.L."/>
            <person name="Alabady M."/>
            <person name="Zhang M."/>
            <person name="Rausher M.D."/>
        </authorList>
    </citation>
    <scope>NUCLEOTIDE SEQUENCE [LARGE SCALE GENOMIC DNA]</scope>
    <source>
        <strain evidence="8">DNT005</strain>
        <tissue evidence="8">Whole leaf</tissue>
    </source>
</reference>
<sequence>MDAALLGGDSEIGGIGSPKRGRKHIFNRRSDAIAYGSPYEKAAALVDLDVAYFSMDSITLYSLCVQWKYSFCYGLCLYLCDHFILQAEDGIGIPEDIFDLPSFGSSLKTYLIYIQFDLLWTLNYFALLALNFFEKPLWCSKDCNNRDYYYLGQLPYLTSAESIVYEVNLQCS</sequence>
<evidence type="ECO:0000256" key="6">
    <source>
        <dbReference type="ARBA" id="ARBA00023065"/>
    </source>
</evidence>
<keyword evidence="1" id="KW-0813">Transport</keyword>
<evidence type="ECO:0000256" key="7">
    <source>
        <dbReference type="ARBA" id="ARBA00023303"/>
    </source>
</evidence>
<accession>A0ABR0D5A4</accession>
<name>A0ABR0D5A4_9LAMI</name>
<organism evidence="8 9">
    <name type="scientific">Penstemon davidsonii</name>
    <dbReference type="NCBI Taxonomy" id="160366"/>
    <lineage>
        <taxon>Eukaryota</taxon>
        <taxon>Viridiplantae</taxon>
        <taxon>Streptophyta</taxon>
        <taxon>Embryophyta</taxon>
        <taxon>Tracheophyta</taxon>
        <taxon>Spermatophyta</taxon>
        <taxon>Magnoliopsida</taxon>
        <taxon>eudicotyledons</taxon>
        <taxon>Gunneridae</taxon>
        <taxon>Pentapetalae</taxon>
        <taxon>asterids</taxon>
        <taxon>lamiids</taxon>
        <taxon>Lamiales</taxon>
        <taxon>Plantaginaceae</taxon>
        <taxon>Cheloneae</taxon>
        <taxon>Penstemon</taxon>
    </lineage>
</organism>
<keyword evidence="7" id="KW-0407">Ion channel</keyword>
<keyword evidence="2" id="KW-0109">Calcium transport</keyword>
<comment type="caution">
    <text evidence="8">The sequence shown here is derived from an EMBL/GenBank/DDBJ whole genome shotgun (WGS) entry which is preliminary data.</text>
</comment>
<keyword evidence="3" id="KW-0107">Calcium channel</keyword>
<dbReference type="PANTHER" id="PTHR46988:SF2">
    <property type="entry name" value="TWO PORE CALCIUM CHANNEL PROTEIN 1"/>
    <property type="match status" value="1"/>
</dbReference>
<dbReference type="EMBL" id="JAYDYQ010002533">
    <property type="protein sequence ID" value="KAK4484452.1"/>
    <property type="molecule type" value="Genomic_DNA"/>
</dbReference>
<keyword evidence="5" id="KW-0106">Calcium</keyword>
<keyword evidence="9" id="KW-1185">Reference proteome</keyword>
<keyword evidence="6" id="KW-0406">Ion transport</keyword>
<gene>
    <name evidence="8" type="ORF">RD792_007035</name>
</gene>
<proteinExistence type="predicted"/>
<evidence type="ECO:0000256" key="2">
    <source>
        <dbReference type="ARBA" id="ARBA00022568"/>
    </source>
</evidence>
<dbReference type="Proteomes" id="UP001291926">
    <property type="component" value="Unassembled WGS sequence"/>
</dbReference>
<protein>
    <submittedName>
        <fullName evidence="8">Uncharacterized protein</fullName>
    </submittedName>
</protein>
<dbReference type="PANTHER" id="PTHR46988">
    <property type="entry name" value="TWO PORE CALCIUM CHANNEL PROTEIN 1"/>
    <property type="match status" value="1"/>
</dbReference>
<evidence type="ECO:0000256" key="1">
    <source>
        <dbReference type="ARBA" id="ARBA00022448"/>
    </source>
</evidence>
<keyword evidence="4" id="KW-0677">Repeat</keyword>
<evidence type="ECO:0000256" key="5">
    <source>
        <dbReference type="ARBA" id="ARBA00022837"/>
    </source>
</evidence>
<evidence type="ECO:0000256" key="4">
    <source>
        <dbReference type="ARBA" id="ARBA00022737"/>
    </source>
</evidence>
<dbReference type="InterPro" id="IPR044581">
    <property type="entry name" value="TPC1_plant"/>
</dbReference>
<evidence type="ECO:0000313" key="9">
    <source>
        <dbReference type="Proteomes" id="UP001291926"/>
    </source>
</evidence>
<evidence type="ECO:0000313" key="8">
    <source>
        <dbReference type="EMBL" id="KAK4484452.1"/>
    </source>
</evidence>
<evidence type="ECO:0000256" key="3">
    <source>
        <dbReference type="ARBA" id="ARBA00022673"/>
    </source>
</evidence>